<dbReference type="SUPFAM" id="SSF56601">
    <property type="entry name" value="beta-lactamase/transpeptidase-like"/>
    <property type="match status" value="1"/>
</dbReference>
<gene>
    <name evidence="3" type="ORF">DXN04_28410</name>
</gene>
<organism evidence="3 4">
    <name type="scientific">Chitinophaga silvisoli</name>
    <dbReference type="NCBI Taxonomy" id="2291814"/>
    <lineage>
        <taxon>Bacteria</taxon>
        <taxon>Pseudomonadati</taxon>
        <taxon>Bacteroidota</taxon>
        <taxon>Chitinophagia</taxon>
        <taxon>Chitinophagales</taxon>
        <taxon>Chitinophagaceae</taxon>
        <taxon>Chitinophaga</taxon>
    </lineage>
</organism>
<dbReference type="RefSeq" id="WP_116856793.1">
    <property type="nucleotide sequence ID" value="NZ_QTJV01000013.1"/>
</dbReference>
<comment type="caution">
    <text evidence="3">The sequence shown here is derived from an EMBL/GenBank/DDBJ whole genome shotgun (WGS) entry which is preliminary data.</text>
</comment>
<dbReference type="Proteomes" id="UP000261174">
    <property type="component" value="Unassembled WGS sequence"/>
</dbReference>
<feature type="chain" id="PRO_5017547295" evidence="1">
    <location>
        <begin position="23"/>
        <end position="548"/>
    </location>
</feature>
<dbReference type="OrthoDB" id="9793489at2"/>
<dbReference type="PANTHER" id="PTHR46825:SF9">
    <property type="entry name" value="BETA-LACTAMASE-RELATED DOMAIN-CONTAINING PROTEIN"/>
    <property type="match status" value="1"/>
</dbReference>
<protein>
    <submittedName>
        <fullName evidence="3">Class C beta-lactamase-related serine hydrolase</fullName>
    </submittedName>
</protein>
<accession>A0A3E1NV47</accession>
<dbReference type="Pfam" id="PF00144">
    <property type="entry name" value="Beta-lactamase"/>
    <property type="match status" value="1"/>
</dbReference>
<keyword evidence="1" id="KW-0732">Signal</keyword>
<name>A0A3E1NV47_9BACT</name>
<evidence type="ECO:0000313" key="3">
    <source>
        <dbReference type="EMBL" id="RFM31638.1"/>
    </source>
</evidence>
<dbReference type="InterPro" id="IPR050491">
    <property type="entry name" value="AmpC-like"/>
</dbReference>
<dbReference type="EMBL" id="QTJV01000013">
    <property type="protein sequence ID" value="RFM31638.1"/>
    <property type="molecule type" value="Genomic_DNA"/>
</dbReference>
<keyword evidence="3" id="KW-0378">Hydrolase</keyword>
<proteinExistence type="predicted"/>
<feature type="signal peptide" evidence="1">
    <location>
        <begin position="1"/>
        <end position="22"/>
    </location>
</feature>
<sequence>MTHRPTITLLLSLLLLSPKALSQSLPDTTIARIDQLLSKWNTSSAPGCAAGIIRDTQLIYAKGFGLANLETNTPITPSTVFYMCSVSKQFTGYAIAMLVNEGRINLDEKIQTYLPWLSDFGGQQISVRHLLHHTSGIRDDIWLSDIYGLGLNGMLTEDQAIRLLQKQRTLNFTPGEKFSYSNSNYVLLAEIIKAVTGKTLAAYADSAIFKPLGMNATAFVDDPATLIPNRALSYENGKNALQNVYTLGDGGLFTSVNDMARWAANFLQSHPRAGTTQDITLMTTPGKLNDSSNITYAMGIDILPDRRNQRFIHNGGLAGYRTLIMIYPEYKLGFFIFGNGGDGDISNKLNQLAALLIPDHSEKKDAPEYPTIQIKHPDQLSKLSGTYVAANGYKVTITYKDEKLYLNGSAELAPEAENIFHLVARPAVKYTFTNHSVSLVSPVLTQALESEKIKEVALSPTLLAKYTGRYWSDEVEAWFIISLRNDKLWIHDKYHEPVEITLAGTEHLFTGYDFLAHLMALRDKNGVIKGLELHSGNNANLNFYKTKM</sequence>
<dbReference type="PANTHER" id="PTHR46825">
    <property type="entry name" value="D-ALANYL-D-ALANINE-CARBOXYPEPTIDASE/ENDOPEPTIDASE AMPH"/>
    <property type="match status" value="1"/>
</dbReference>
<dbReference type="InterPro" id="IPR001466">
    <property type="entry name" value="Beta-lactam-related"/>
</dbReference>
<evidence type="ECO:0000259" key="2">
    <source>
        <dbReference type="Pfam" id="PF00144"/>
    </source>
</evidence>
<reference evidence="3 4" key="1">
    <citation type="submission" date="2018-08" db="EMBL/GenBank/DDBJ databases">
        <title>Chitinophaga sp. K20C18050901, a novel bacterium isolated from forest soil.</title>
        <authorList>
            <person name="Wang C."/>
        </authorList>
    </citation>
    <scope>NUCLEOTIDE SEQUENCE [LARGE SCALE GENOMIC DNA]</scope>
    <source>
        <strain evidence="3 4">K20C18050901</strain>
    </source>
</reference>
<evidence type="ECO:0000256" key="1">
    <source>
        <dbReference type="SAM" id="SignalP"/>
    </source>
</evidence>
<feature type="domain" description="Beta-lactamase-related" evidence="2">
    <location>
        <begin position="43"/>
        <end position="347"/>
    </location>
</feature>
<evidence type="ECO:0000313" key="4">
    <source>
        <dbReference type="Proteomes" id="UP000261174"/>
    </source>
</evidence>
<dbReference type="InterPro" id="IPR012338">
    <property type="entry name" value="Beta-lactam/transpept-like"/>
</dbReference>
<dbReference type="AlphaFoldDB" id="A0A3E1NV47"/>
<keyword evidence="4" id="KW-1185">Reference proteome</keyword>
<dbReference type="GO" id="GO:0016787">
    <property type="term" value="F:hydrolase activity"/>
    <property type="evidence" value="ECO:0007669"/>
    <property type="project" value="UniProtKB-KW"/>
</dbReference>
<dbReference type="Gene3D" id="3.40.710.10">
    <property type="entry name" value="DD-peptidase/beta-lactamase superfamily"/>
    <property type="match status" value="1"/>
</dbReference>